<dbReference type="InterPro" id="IPR032675">
    <property type="entry name" value="LRR_dom_sf"/>
</dbReference>
<dbReference type="PANTHER" id="PTHR13382">
    <property type="entry name" value="MITOCHONDRIAL ATP SYNTHASE COUPLING FACTOR B"/>
    <property type="match status" value="1"/>
</dbReference>
<proteinExistence type="predicted"/>
<dbReference type="OMA" id="SYSPREC"/>
<name>A0A061D2Q4_BABBI</name>
<dbReference type="Proteomes" id="UP000033188">
    <property type="component" value="Chromosome 2"/>
</dbReference>
<dbReference type="AlphaFoldDB" id="A0A061D2Q4"/>
<evidence type="ECO:0000313" key="2">
    <source>
        <dbReference type="Proteomes" id="UP000033188"/>
    </source>
</evidence>
<dbReference type="KEGG" id="bbig:BBBOND_0200400"/>
<dbReference type="Gene3D" id="3.80.10.10">
    <property type="entry name" value="Ribonuclease Inhibitor"/>
    <property type="match status" value="2"/>
</dbReference>
<dbReference type="InterPro" id="IPR050648">
    <property type="entry name" value="F-box_LRR-repeat"/>
</dbReference>
<dbReference type="GeneID" id="24563424"/>
<reference evidence="2" key="1">
    <citation type="submission" date="2014-06" db="EMBL/GenBank/DDBJ databases">
        <authorList>
            <person name="Aslett M."/>
            <person name="De Silva N."/>
        </authorList>
    </citation>
    <scope>NUCLEOTIDE SEQUENCE [LARGE SCALE GENOMIC DNA]</scope>
    <source>
        <strain evidence="2">Bond</strain>
    </source>
</reference>
<gene>
    <name evidence="1" type="ORF">BBBOND_0200400</name>
</gene>
<dbReference type="EMBL" id="LK391708">
    <property type="protein sequence ID" value="CDR94883.1"/>
    <property type="molecule type" value="Genomic_DNA"/>
</dbReference>
<organism evidence="1 2">
    <name type="scientific">Babesia bigemina</name>
    <dbReference type="NCBI Taxonomy" id="5866"/>
    <lineage>
        <taxon>Eukaryota</taxon>
        <taxon>Sar</taxon>
        <taxon>Alveolata</taxon>
        <taxon>Apicomplexa</taxon>
        <taxon>Aconoidasida</taxon>
        <taxon>Piroplasmida</taxon>
        <taxon>Babesiidae</taxon>
        <taxon>Babesia</taxon>
    </lineage>
</organism>
<sequence>MDPAGFAPVCRELYSLAVLERPEVCVSRGIHLGVRSERLLNTVFKCVRVRLLDVSGWERWNDRLVQRLALCHRMGQFRCLRALLMRGCNEVSNSAVSGLLEALGGELRYLDLSDCAKLGFACLPPTLVNLKVLLIGYQRKRGSIADGDLLAHIVGGRRLVAPRLEWLSLQNRLEVKSLRGIGRLAPTLRVLDLRGCSEIPADEYTHCASLPRLEELYAGTALTSEVLCNIAKGCPALRVLDVSGSDVSPDCVNAICSNLKALEKLKLTKCTALTNQGVGRLLEALPALSLLDVSHCWKLSDSLANALPPIASKGTNCTIHLYCSSRRVKLGGLQLLDRPHTPGNGDGGPACPDIWCGSHFAPPGVKCRPISVEAP</sequence>
<accession>A0A061D2Q4</accession>
<dbReference type="VEuPathDB" id="PiroplasmaDB:BBBOND_0200400"/>
<dbReference type="STRING" id="5866.A0A061D2Q4"/>
<evidence type="ECO:0000313" key="1">
    <source>
        <dbReference type="EMBL" id="CDR94883.1"/>
    </source>
</evidence>
<dbReference type="OrthoDB" id="550575at2759"/>
<dbReference type="RefSeq" id="XP_012767069.1">
    <property type="nucleotide sequence ID" value="XM_012911615.1"/>
</dbReference>
<dbReference type="GO" id="GO:0005737">
    <property type="term" value="C:cytoplasm"/>
    <property type="evidence" value="ECO:0007669"/>
    <property type="project" value="TreeGrafter"/>
</dbReference>
<protein>
    <submittedName>
        <fullName evidence="1">F-BOX/LEUCINE RICH REPEAT domain containg PROTEIN</fullName>
    </submittedName>
</protein>
<dbReference type="SUPFAM" id="SSF52047">
    <property type="entry name" value="RNI-like"/>
    <property type="match status" value="1"/>
</dbReference>
<keyword evidence="2" id="KW-1185">Reference proteome</keyword>